<reference evidence="1" key="1">
    <citation type="submission" date="2021-02" db="EMBL/GenBank/DDBJ databases">
        <authorList>
            <person name="Nowell W R."/>
        </authorList>
    </citation>
    <scope>NUCLEOTIDE SEQUENCE</scope>
</reference>
<dbReference type="Proteomes" id="UP000682733">
    <property type="component" value="Unassembled WGS sequence"/>
</dbReference>
<comment type="caution">
    <text evidence="1">The sequence shown here is derived from an EMBL/GenBank/DDBJ whole genome shotgun (WGS) entry which is preliminary data.</text>
</comment>
<dbReference type="AlphaFoldDB" id="A0A8S2ENZ7"/>
<evidence type="ECO:0000313" key="2">
    <source>
        <dbReference type="EMBL" id="CAF4006347.1"/>
    </source>
</evidence>
<accession>A0A8S2ENZ7</accession>
<proteinExistence type="predicted"/>
<feature type="non-terminal residue" evidence="1">
    <location>
        <position position="390"/>
    </location>
</feature>
<sequence>MIRTSRHTTLRMQSLQDSLQSLYKQSRAQIDFFHSRINEIRDTIKALAPSDDNTIDFLRLELRDLQLKLQQVPLDIQNQSASLIRTFEDNLPVLPRTMDDYPSVPLTPPPLASSSVSDSLIAYPSLLHPYSDTSSFYFPSVDFWDMSIEHIQEAVPCDPSFALGDFVLIGPEHRKLPARITQIRPWQNKYEVEFYDGCDFLAQRYLTSSCYVFPYSIQDDSLYQSYTSDIPLSNSEDERTLPVDADSTDLPTTEAEIDQLTPVSSLPTDKPLVSASDEYVDSLAGLSDIFCERDPYEVFYAEVADAAPILDFHAIKLHIDIEGIEPPTLLPMLVPDLAPLEDLSLPVKPIDTPTGSLQIDVDSFSTFVCRSSMKPVSVVLPLVRPPQPLI</sequence>
<evidence type="ECO:0000313" key="3">
    <source>
        <dbReference type="Proteomes" id="UP000677228"/>
    </source>
</evidence>
<dbReference type="EMBL" id="CAJNOK010014013">
    <property type="protein sequence ID" value="CAF1196084.1"/>
    <property type="molecule type" value="Genomic_DNA"/>
</dbReference>
<name>A0A8S2ENZ7_9BILA</name>
<dbReference type="Proteomes" id="UP000677228">
    <property type="component" value="Unassembled WGS sequence"/>
</dbReference>
<dbReference type="EMBL" id="CAJOBA010035545">
    <property type="protein sequence ID" value="CAF4006347.1"/>
    <property type="molecule type" value="Genomic_DNA"/>
</dbReference>
<evidence type="ECO:0000313" key="1">
    <source>
        <dbReference type="EMBL" id="CAF1196084.1"/>
    </source>
</evidence>
<protein>
    <submittedName>
        <fullName evidence="1">Uncharacterized protein</fullName>
    </submittedName>
</protein>
<gene>
    <name evidence="1" type="ORF">OVA965_LOCUS23752</name>
    <name evidence="2" type="ORF">TMI583_LOCUS24473</name>
</gene>
<organism evidence="1 3">
    <name type="scientific">Didymodactylos carnosus</name>
    <dbReference type="NCBI Taxonomy" id="1234261"/>
    <lineage>
        <taxon>Eukaryota</taxon>
        <taxon>Metazoa</taxon>
        <taxon>Spiralia</taxon>
        <taxon>Gnathifera</taxon>
        <taxon>Rotifera</taxon>
        <taxon>Eurotatoria</taxon>
        <taxon>Bdelloidea</taxon>
        <taxon>Philodinida</taxon>
        <taxon>Philodinidae</taxon>
        <taxon>Didymodactylos</taxon>
    </lineage>
</organism>